<keyword evidence="1" id="KW-0812">Transmembrane</keyword>
<evidence type="ECO:0000256" key="1">
    <source>
        <dbReference type="SAM" id="Phobius"/>
    </source>
</evidence>
<evidence type="ECO:0000313" key="2">
    <source>
        <dbReference type="EMBL" id="MCM2387673.1"/>
    </source>
</evidence>
<keyword evidence="1" id="KW-0472">Membrane</keyword>
<proteinExistence type="predicted"/>
<dbReference type="RefSeq" id="WP_250918039.1">
    <property type="nucleotide sequence ID" value="NZ_JAMQAW010000005.1"/>
</dbReference>
<accession>A0ABT0UGB0</accession>
<feature type="transmembrane region" description="Helical" evidence="1">
    <location>
        <begin position="268"/>
        <end position="288"/>
    </location>
</feature>
<name>A0ABT0UGB0_9ACTN</name>
<keyword evidence="3" id="KW-1185">Reference proteome</keyword>
<reference evidence="2" key="1">
    <citation type="submission" date="2022-06" db="EMBL/GenBank/DDBJ databases">
        <title>Genome public.</title>
        <authorList>
            <person name="Sun Q."/>
        </authorList>
    </citation>
    <scope>NUCLEOTIDE SEQUENCE</scope>
    <source>
        <strain evidence="2">CWNU-1</strain>
    </source>
</reference>
<comment type="caution">
    <text evidence="2">The sequence shown here is derived from an EMBL/GenBank/DDBJ whole genome shotgun (WGS) entry which is preliminary data.</text>
</comment>
<evidence type="ECO:0000313" key="3">
    <source>
        <dbReference type="Proteomes" id="UP001431429"/>
    </source>
</evidence>
<dbReference type="EMBL" id="JAMQAW010000005">
    <property type="protein sequence ID" value="MCM2387673.1"/>
    <property type="molecule type" value="Genomic_DNA"/>
</dbReference>
<protein>
    <submittedName>
        <fullName evidence="2">Uncharacterized protein</fullName>
    </submittedName>
</protein>
<dbReference type="Proteomes" id="UP001431429">
    <property type="component" value="Unassembled WGS sequence"/>
</dbReference>
<keyword evidence="1" id="KW-1133">Transmembrane helix</keyword>
<gene>
    <name evidence="2" type="ORF">NBG84_05005</name>
</gene>
<sequence>MRAYLMTRGTERRLDYAYLGESPPLRWWQSIGRWLVLEAAELVVSRLPGGATGLLLSGIPSQRRDVIGTRIRYTVVVDDVHEDPALADWLVRCGLADADRERLGQALDQGFEPEYVDALLRDSGASTGDGSAQEGLAGEVEGRLLSILRAGVTAAPATSEHKDRPGPWVGGVQDPVARQLFGARARLLLGETRPGVAFTTHAVGSVEGAQRAAQALSGAVTVLLHDSELREIQPLRAAPVVPSSAVGVSGGKASAPEIPRGERGRWRAMSAAAVMLLVLVAVGIWLLAG</sequence>
<organism evidence="2 3">
    <name type="scientific">Streptomyces albipurpureus</name>
    <dbReference type="NCBI Taxonomy" id="2897419"/>
    <lineage>
        <taxon>Bacteria</taxon>
        <taxon>Bacillati</taxon>
        <taxon>Actinomycetota</taxon>
        <taxon>Actinomycetes</taxon>
        <taxon>Kitasatosporales</taxon>
        <taxon>Streptomycetaceae</taxon>
        <taxon>Streptomyces</taxon>
    </lineage>
</organism>